<dbReference type="PRINTS" id="PR00364">
    <property type="entry name" value="DISEASERSIST"/>
</dbReference>
<dbReference type="Proteomes" id="UP001612741">
    <property type="component" value="Unassembled WGS sequence"/>
</dbReference>
<dbReference type="Gene3D" id="1.10.10.10">
    <property type="entry name" value="Winged helix-like DNA-binding domain superfamily/Winged helix DNA-binding domain"/>
    <property type="match status" value="2"/>
</dbReference>
<evidence type="ECO:0000313" key="8">
    <source>
        <dbReference type="Proteomes" id="UP001612741"/>
    </source>
</evidence>
<reference evidence="7 8" key="1">
    <citation type="submission" date="2024-10" db="EMBL/GenBank/DDBJ databases">
        <title>The Natural Products Discovery Center: Release of the First 8490 Sequenced Strains for Exploring Actinobacteria Biosynthetic Diversity.</title>
        <authorList>
            <person name="Kalkreuter E."/>
            <person name="Kautsar S.A."/>
            <person name="Yang D."/>
            <person name="Bader C.D."/>
            <person name="Teijaro C.N."/>
            <person name="Fluegel L."/>
            <person name="Davis C.M."/>
            <person name="Simpson J.R."/>
            <person name="Lauterbach L."/>
            <person name="Steele A.D."/>
            <person name="Gui C."/>
            <person name="Meng S."/>
            <person name="Li G."/>
            <person name="Viehrig K."/>
            <person name="Ye F."/>
            <person name="Su P."/>
            <person name="Kiefer A.F."/>
            <person name="Nichols A."/>
            <person name="Cepeda A.J."/>
            <person name="Yan W."/>
            <person name="Fan B."/>
            <person name="Jiang Y."/>
            <person name="Adhikari A."/>
            <person name="Zheng C.-J."/>
            <person name="Schuster L."/>
            <person name="Cowan T.M."/>
            <person name="Smanski M.J."/>
            <person name="Chevrette M.G."/>
            <person name="De Carvalho L.P.S."/>
            <person name="Shen B."/>
        </authorList>
    </citation>
    <scope>NUCLEOTIDE SEQUENCE [LARGE SCALE GENOMIC DNA]</scope>
    <source>
        <strain evidence="7 8">NPDC050545</strain>
    </source>
</reference>
<dbReference type="SUPFAM" id="SSF52540">
    <property type="entry name" value="P-loop containing nucleoside triphosphate hydrolases"/>
    <property type="match status" value="1"/>
</dbReference>
<evidence type="ECO:0000313" key="7">
    <source>
        <dbReference type="EMBL" id="MFI6498868.1"/>
    </source>
</evidence>
<dbReference type="InterPro" id="IPR016032">
    <property type="entry name" value="Sig_transdc_resp-reg_C-effctor"/>
</dbReference>
<dbReference type="PANTHER" id="PTHR35807">
    <property type="entry name" value="TRANSCRIPTIONAL REGULATOR REDD-RELATED"/>
    <property type="match status" value="1"/>
</dbReference>
<dbReference type="InterPro" id="IPR036388">
    <property type="entry name" value="WH-like_DNA-bd_sf"/>
</dbReference>
<dbReference type="InterPro" id="IPR005158">
    <property type="entry name" value="BTAD"/>
</dbReference>
<evidence type="ECO:0000256" key="2">
    <source>
        <dbReference type="ARBA" id="ARBA00023015"/>
    </source>
</evidence>
<evidence type="ECO:0000256" key="5">
    <source>
        <dbReference type="PROSITE-ProRule" id="PRU01091"/>
    </source>
</evidence>
<dbReference type="SMART" id="SM01043">
    <property type="entry name" value="BTAD"/>
    <property type="match status" value="1"/>
</dbReference>
<protein>
    <submittedName>
        <fullName evidence="7">BTAD domain-containing putative transcriptional regulator</fullName>
    </submittedName>
</protein>
<feature type="DNA-binding region" description="OmpR/PhoB-type" evidence="5">
    <location>
        <begin position="1"/>
        <end position="93"/>
    </location>
</feature>
<dbReference type="SMART" id="SM00862">
    <property type="entry name" value="Trans_reg_C"/>
    <property type="match status" value="1"/>
</dbReference>
<dbReference type="Pfam" id="PF00486">
    <property type="entry name" value="Trans_reg_C"/>
    <property type="match status" value="1"/>
</dbReference>
<name>A0ABW7YSP1_9ACTN</name>
<dbReference type="InterPro" id="IPR027417">
    <property type="entry name" value="P-loop_NTPase"/>
</dbReference>
<keyword evidence="8" id="KW-1185">Reference proteome</keyword>
<comment type="similarity">
    <text evidence="1">Belongs to the AfsR/DnrI/RedD regulatory family.</text>
</comment>
<dbReference type="Gene3D" id="3.40.50.300">
    <property type="entry name" value="P-loop containing nucleotide triphosphate hydrolases"/>
    <property type="match status" value="1"/>
</dbReference>
<dbReference type="PANTHER" id="PTHR35807:SF1">
    <property type="entry name" value="TRANSCRIPTIONAL REGULATOR REDD"/>
    <property type="match status" value="1"/>
</dbReference>
<keyword evidence="3 5" id="KW-0238">DNA-binding</keyword>
<accession>A0ABW7YSP1</accession>
<dbReference type="RefSeq" id="WP_397082102.1">
    <property type="nucleotide sequence ID" value="NZ_JBITGY010000004.1"/>
</dbReference>
<dbReference type="CDD" id="cd15831">
    <property type="entry name" value="BTAD"/>
    <property type="match status" value="1"/>
</dbReference>
<feature type="domain" description="OmpR/PhoB-type" evidence="6">
    <location>
        <begin position="1"/>
        <end position="93"/>
    </location>
</feature>
<dbReference type="InterPro" id="IPR002182">
    <property type="entry name" value="NB-ARC"/>
</dbReference>
<organism evidence="7 8">
    <name type="scientific">Nonomuraea typhae</name>
    <dbReference type="NCBI Taxonomy" id="2603600"/>
    <lineage>
        <taxon>Bacteria</taxon>
        <taxon>Bacillati</taxon>
        <taxon>Actinomycetota</taxon>
        <taxon>Actinomycetes</taxon>
        <taxon>Streptosporangiales</taxon>
        <taxon>Streptosporangiaceae</taxon>
        <taxon>Nonomuraea</taxon>
    </lineage>
</organism>
<keyword evidence="4" id="KW-0804">Transcription</keyword>
<dbReference type="Pfam" id="PF03704">
    <property type="entry name" value="BTAD"/>
    <property type="match status" value="1"/>
</dbReference>
<dbReference type="InterPro" id="IPR051677">
    <property type="entry name" value="AfsR-DnrI-RedD_regulator"/>
</dbReference>
<dbReference type="InterPro" id="IPR001867">
    <property type="entry name" value="OmpR/PhoB-type_DNA-bd"/>
</dbReference>
<keyword evidence="2" id="KW-0805">Transcription regulation</keyword>
<proteinExistence type="inferred from homology"/>
<dbReference type="SUPFAM" id="SSF48452">
    <property type="entry name" value="TPR-like"/>
    <property type="match status" value="1"/>
</dbReference>
<gene>
    <name evidence="7" type="ORF">ACIBG2_15875</name>
</gene>
<dbReference type="EMBL" id="JBITGY010000004">
    <property type="protein sequence ID" value="MFI6498868.1"/>
    <property type="molecule type" value="Genomic_DNA"/>
</dbReference>
<evidence type="ECO:0000259" key="6">
    <source>
        <dbReference type="PROSITE" id="PS51755"/>
    </source>
</evidence>
<evidence type="ECO:0000256" key="1">
    <source>
        <dbReference type="ARBA" id="ARBA00005820"/>
    </source>
</evidence>
<evidence type="ECO:0000256" key="3">
    <source>
        <dbReference type="ARBA" id="ARBA00023125"/>
    </source>
</evidence>
<dbReference type="Gene3D" id="1.25.40.10">
    <property type="entry name" value="Tetratricopeptide repeat domain"/>
    <property type="match status" value="1"/>
</dbReference>
<evidence type="ECO:0000256" key="4">
    <source>
        <dbReference type="ARBA" id="ARBA00023163"/>
    </source>
</evidence>
<comment type="caution">
    <text evidence="7">The sequence shown here is derived from an EMBL/GenBank/DDBJ whole genome shotgun (WGS) entry which is preliminary data.</text>
</comment>
<dbReference type="SUPFAM" id="SSF46894">
    <property type="entry name" value="C-terminal effector domain of the bipartite response regulators"/>
    <property type="match status" value="1"/>
</dbReference>
<dbReference type="Pfam" id="PF00931">
    <property type="entry name" value="NB-ARC"/>
    <property type="match status" value="1"/>
</dbReference>
<sequence>MHDTLRVALLGPVRAHRGQTELDLGSPKQRLLLAALLLAGGRTLSRDQLIDVLWEDEPPATARNVLRTYASRLRSALGPDTILSAGSGYRLAPVETDIADFTRLHSTGRPAEALALWQGEALTGLPGSYAAAQRAALEEKRLDVLERRLTTDVSAGLEVTAELTALVAAHPLRERLRGLLMRALYGSGRQSDAIEVFTDTRRILDEELGVEPSAELGDLYQQVITGTLPSGTAEPRPAQLPGDIPDFTGRTTTVNRLRALLRKAPRSDGPLIVAVSGLGGVGKTTLAVHVAHLVKEAYQDGQLHVDLRGAGGEPVGPGPVLERFLDALGAGRIPAGLDERAALLRTLTVDRRVLFLLDNAATAAQVRPLLPSGGGCAVLVTSRARLTDVAGAVHVDLDVLPEDEAVRLFTTIARVPGDALVARVVRECGHLPLAVRVAAARLAARPRWSVADLLDRLSDERRRLTELQVGDLGVEASFALSYEQLSAPLARAFRRLAVPDSAELTVELAAAVLGSGREAEPVRAERVCEELVDLSLLETPGPGRYRFHDLLRAFALQRTGEEERRAALGPVQDRWLAGVADAAVRAADDPEARERLLVEASCLAAMDQRYRGAPDPDLTIGSTLVVARALALVGALDPPGSDPFDPAGPHLAYARGLLALGLWEKGAHEIVRGKAALESALAALGQ</sequence>
<dbReference type="PROSITE" id="PS51755">
    <property type="entry name" value="OMPR_PHOB"/>
    <property type="match status" value="1"/>
</dbReference>
<dbReference type="InterPro" id="IPR011990">
    <property type="entry name" value="TPR-like_helical_dom_sf"/>
</dbReference>